<evidence type="ECO:0000256" key="9">
    <source>
        <dbReference type="ARBA" id="ARBA00023224"/>
    </source>
</evidence>
<dbReference type="RefSeq" id="XP_024886656.1">
    <property type="nucleotide sequence ID" value="XM_025030888.1"/>
</dbReference>
<dbReference type="InterPro" id="IPR004117">
    <property type="entry name" value="7tm6_olfct_rcpt"/>
</dbReference>
<evidence type="ECO:0000313" key="12">
    <source>
        <dbReference type="RefSeq" id="XP_024879555.1"/>
    </source>
</evidence>
<keyword evidence="6 10" id="KW-1133">Transmembrane helix</keyword>
<evidence type="ECO:0000256" key="4">
    <source>
        <dbReference type="ARBA" id="ARBA00022692"/>
    </source>
</evidence>
<dbReference type="PANTHER" id="PTHR21137:SF35">
    <property type="entry name" value="ODORANT RECEPTOR 19A-RELATED"/>
    <property type="match status" value="1"/>
</dbReference>
<evidence type="ECO:0000313" key="13">
    <source>
        <dbReference type="RefSeq" id="XP_024886656.1"/>
    </source>
</evidence>
<comment type="subcellular location">
    <subcellularLocation>
        <location evidence="1">Cell membrane</location>
        <topology evidence="1">Multi-pass membrane protein</topology>
    </subcellularLocation>
</comment>
<dbReference type="RefSeq" id="XP_024879555.1">
    <property type="nucleotide sequence ID" value="XM_025023787.1"/>
</dbReference>
<name>A0A6J1QFU5_9HYME</name>
<proteinExistence type="predicted"/>
<dbReference type="GeneID" id="112459610"/>
<dbReference type="GO" id="GO:0005886">
    <property type="term" value="C:plasma membrane"/>
    <property type="evidence" value="ECO:0007669"/>
    <property type="project" value="UniProtKB-SubCell"/>
</dbReference>
<evidence type="ECO:0000256" key="6">
    <source>
        <dbReference type="ARBA" id="ARBA00022989"/>
    </source>
</evidence>
<dbReference type="GO" id="GO:0004984">
    <property type="term" value="F:olfactory receptor activity"/>
    <property type="evidence" value="ECO:0007669"/>
    <property type="project" value="InterPro"/>
</dbReference>
<evidence type="ECO:0000256" key="10">
    <source>
        <dbReference type="SAM" id="Phobius"/>
    </source>
</evidence>
<dbReference type="Proteomes" id="UP000504618">
    <property type="component" value="Unplaced"/>
</dbReference>
<evidence type="ECO:0000256" key="7">
    <source>
        <dbReference type="ARBA" id="ARBA00023136"/>
    </source>
</evidence>
<keyword evidence="9" id="KW-0807">Transducer</keyword>
<keyword evidence="8" id="KW-0675">Receptor</keyword>
<reference evidence="12 13" key="1">
    <citation type="submission" date="2025-04" db="UniProtKB">
        <authorList>
            <consortium name="RefSeq"/>
        </authorList>
    </citation>
    <scope>IDENTIFICATION</scope>
    <source>
        <tissue evidence="12 13">Whole body</tissue>
    </source>
</reference>
<keyword evidence="5" id="KW-0552">Olfaction</keyword>
<keyword evidence="11" id="KW-1185">Reference proteome</keyword>
<feature type="transmembrane region" description="Helical" evidence="10">
    <location>
        <begin position="44"/>
        <end position="64"/>
    </location>
</feature>
<evidence type="ECO:0000256" key="5">
    <source>
        <dbReference type="ARBA" id="ARBA00022725"/>
    </source>
</evidence>
<dbReference type="AlphaFoldDB" id="A0A6J1QFU5"/>
<evidence type="ECO:0000256" key="1">
    <source>
        <dbReference type="ARBA" id="ARBA00004651"/>
    </source>
</evidence>
<dbReference type="GO" id="GO:0007165">
    <property type="term" value="P:signal transduction"/>
    <property type="evidence" value="ECO:0007669"/>
    <property type="project" value="UniProtKB-KW"/>
</dbReference>
<evidence type="ECO:0000256" key="8">
    <source>
        <dbReference type="ARBA" id="ARBA00023170"/>
    </source>
</evidence>
<dbReference type="PANTHER" id="PTHR21137">
    <property type="entry name" value="ODORANT RECEPTOR"/>
    <property type="match status" value="1"/>
</dbReference>
<sequence>MEKFFSLFSLLQVFWNTAVVCCLGFVLIISIHNETGVFVLVKTMSGYFSMILEVFIICLAGEYLSSKGKLITTATYEMPWYNMPSNQSKILMFIMMRSQKRLIIKASASYISVLYAIY</sequence>
<keyword evidence="2" id="KW-1003">Cell membrane</keyword>
<organism evidence="11 12">
    <name type="scientific">Temnothorax curvispinosus</name>
    <dbReference type="NCBI Taxonomy" id="300111"/>
    <lineage>
        <taxon>Eukaryota</taxon>
        <taxon>Metazoa</taxon>
        <taxon>Ecdysozoa</taxon>
        <taxon>Arthropoda</taxon>
        <taxon>Hexapoda</taxon>
        <taxon>Insecta</taxon>
        <taxon>Pterygota</taxon>
        <taxon>Neoptera</taxon>
        <taxon>Endopterygota</taxon>
        <taxon>Hymenoptera</taxon>
        <taxon>Apocrita</taxon>
        <taxon>Aculeata</taxon>
        <taxon>Formicoidea</taxon>
        <taxon>Formicidae</taxon>
        <taxon>Myrmicinae</taxon>
        <taxon>Temnothorax</taxon>
    </lineage>
</organism>
<keyword evidence="7 10" id="KW-0472">Membrane</keyword>
<keyword evidence="3" id="KW-0716">Sensory transduction</keyword>
<dbReference type="GO" id="GO:0005549">
    <property type="term" value="F:odorant binding"/>
    <property type="evidence" value="ECO:0007669"/>
    <property type="project" value="InterPro"/>
</dbReference>
<keyword evidence="4 10" id="KW-0812">Transmembrane</keyword>
<gene>
    <name evidence="12" type="primary">LOC112459610</name>
    <name evidence="13" type="synonym">LOC112464094</name>
</gene>
<feature type="transmembrane region" description="Helical" evidence="10">
    <location>
        <begin position="7"/>
        <end position="32"/>
    </location>
</feature>
<evidence type="ECO:0000313" key="11">
    <source>
        <dbReference type="Proteomes" id="UP000504618"/>
    </source>
</evidence>
<evidence type="ECO:0000256" key="3">
    <source>
        <dbReference type="ARBA" id="ARBA00022606"/>
    </source>
</evidence>
<evidence type="ECO:0000256" key="2">
    <source>
        <dbReference type="ARBA" id="ARBA00022475"/>
    </source>
</evidence>
<dbReference type="Pfam" id="PF02949">
    <property type="entry name" value="7tm_6"/>
    <property type="match status" value="1"/>
</dbReference>
<protein>
    <submittedName>
        <fullName evidence="12 13">Odorant receptor 67a-like isoform X2</fullName>
    </submittedName>
</protein>
<accession>A0A6J1QFU5</accession>